<comment type="similarity">
    <text evidence="4">Belongs to the BamE family.</text>
</comment>
<dbReference type="EMBL" id="AP018052">
    <property type="protein sequence ID" value="BAZ94075.1"/>
    <property type="molecule type" value="Genomic_DNA"/>
</dbReference>
<dbReference type="GO" id="GO:1990063">
    <property type="term" value="C:Bam protein complex"/>
    <property type="evidence" value="ECO:0007669"/>
    <property type="project" value="TreeGrafter"/>
</dbReference>
<feature type="region of interest" description="Disordered" evidence="5">
    <location>
        <begin position="92"/>
        <end position="124"/>
    </location>
</feature>
<evidence type="ECO:0000313" key="8">
    <source>
        <dbReference type="Proteomes" id="UP000218765"/>
    </source>
</evidence>
<dbReference type="AlphaFoldDB" id="A0A1Z4VRG6"/>
<dbReference type="GO" id="GO:0051205">
    <property type="term" value="P:protein insertion into membrane"/>
    <property type="evidence" value="ECO:0007669"/>
    <property type="project" value="UniProtKB-UniRule"/>
</dbReference>
<sequence length="145" mass="16746">MTSLLISGCAGVERLPFVHRVDVQQGNVVEQYDLNRLEPGMDKRQVQLILGTPMVDDTFHADRWDYVYWMQPGRGERESYHVSLRFENDRLSEITGDLRPDPDAPGAEPPQSTTVTVPPQQRKPRGLLSRLWQWITFSQDDELPR</sequence>
<dbReference type="GO" id="GO:0043165">
    <property type="term" value="P:Gram-negative-bacterium-type cell outer membrane assembly"/>
    <property type="evidence" value="ECO:0007669"/>
    <property type="project" value="UniProtKB-UniRule"/>
</dbReference>
<dbReference type="PANTHER" id="PTHR37482">
    <property type="entry name" value="OUTER MEMBRANE PROTEIN ASSEMBLY FACTOR BAME"/>
    <property type="match status" value="1"/>
</dbReference>
<dbReference type="Gene3D" id="3.30.1450.10">
    <property type="match status" value="1"/>
</dbReference>
<gene>
    <name evidence="4" type="primary">bamE</name>
    <name evidence="7" type="ORF">FOKN1_1687</name>
</gene>
<feature type="compositionally biased region" description="Basic and acidic residues" evidence="5">
    <location>
        <begin position="92"/>
        <end position="102"/>
    </location>
</feature>
<evidence type="ECO:0000256" key="4">
    <source>
        <dbReference type="HAMAP-Rule" id="MF_00925"/>
    </source>
</evidence>
<dbReference type="Proteomes" id="UP000218765">
    <property type="component" value="Chromosome"/>
</dbReference>
<feature type="compositionally biased region" description="Low complexity" evidence="5">
    <location>
        <begin position="109"/>
        <end position="120"/>
    </location>
</feature>
<comment type="function">
    <text evidence="4">Part of the outer membrane protein assembly complex, which is involved in assembly and insertion of beta-barrel proteins into the outer membrane.</text>
</comment>
<keyword evidence="3 4" id="KW-0998">Cell outer membrane</keyword>
<reference evidence="7 8" key="1">
    <citation type="submission" date="2017-05" db="EMBL/GenBank/DDBJ databases">
        <title>Thiocyanate degradation by Thiohalobacter thiocyanaticus FOKN1.</title>
        <authorList>
            <person name="Oshiki M."/>
            <person name="Fukushima T."/>
            <person name="Kawano S."/>
            <person name="Nakagawa J."/>
        </authorList>
    </citation>
    <scope>NUCLEOTIDE SEQUENCE [LARGE SCALE GENOMIC DNA]</scope>
    <source>
        <strain evidence="7 8">FOKN1</strain>
    </source>
</reference>
<comment type="subunit">
    <text evidence="4">Part of the Bam complex.</text>
</comment>
<dbReference type="InterPro" id="IPR037873">
    <property type="entry name" value="BamE-like"/>
</dbReference>
<dbReference type="GO" id="GO:0030674">
    <property type="term" value="F:protein-macromolecule adaptor activity"/>
    <property type="evidence" value="ECO:0007669"/>
    <property type="project" value="TreeGrafter"/>
</dbReference>
<dbReference type="Pfam" id="PF04355">
    <property type="entry name" value="BamE"/>
    <property type="match status" value="1"/>
</dbReference>
<keyword evidence="2 4" id="KW-0472">Membrane</keyword>
<dbReference type="KEGG" id="ttc:FOKN1_1687"/>
<name>A0A1Z4VRG6_9GAMM</name>
<accession>A0A1Z4VRG6</accession>
<dbReference type="InterPro" id="IPR026592">
    <property type="entry name" value="BamE"/>
</dbReference>
<evidence type="ECO:0000256" key="5">
    <source>
        <dbReference type="SAM" id="MobiDB-lite"/>
    </source>
</evidence>
<evidence type="ECO:0000256" key="3">
    <source>
        <dbReference type="ARBA" id="ARBA00023237"/>
    </source>
</evidence>
<evidence type="ECO:0000313" key="7">
    <source>
        <dbReference type="EMBL" id="BAZ94075.1"/>
    </source>
</evidence>
<keyword evidence="8" id="KW-1185">Reference proteome</keyword>
<proteinExistence type="inferred from homology"/>
<keyword evidence="1 4" id="KW-0732">Signal</keyword>
<dbReference type="InterPro" id="IPR007450">
    <property type="entry name" value="BamE_dom"/>
</dbReference>
<organism evidence="7 8">
    <name type="scientific">Thiohalobacter thiocyanaticus</name>
    <dbReference type="NCBI Taxonomy" id="585455"/>
    <lineage>
        <taxon>Bacteria</taxon>
        <taxon>Pseudomonadati</taxon>
        <taxon>Pseudomonadota</taxon>
        <taxon>Gammaproteobacteria</taxon>
        <taxon>Thiohalobacterales</taxon>
        <taxon>Thiohalobacteraceae</taxon>
        <taxon>Thiohalobacter</taxon>
    </lineage>
</organism>
<dbReference type="HAMAP" id="MF_00925">
    <property type="entry name" value="OM_assembly_BamE"/>
    <property type="match status" value="1"/>
</dbReference>
<dbReference type="OrthoDB" id="9808250at2"/>
<dbReference type="PANTHER" id="PTHR37482:SF1">
    <property type="entry name" value="OUTER MEMBRANE PROTEIN ASSEMBLY FACTOR BAME"/>
    <property type="match status" value="1"/>
</dbReference>
<protein>
    <recommendedName>
        <fullName evidence="4">Outer membrane protein assembly factor BamE</fullName>
    </recommendedName>
</protein>
<dbReference type="RefSeq" id="WP_157745530.1">
    <property type="nucleotide sequence ID" value="NZ_AP018052.1"/>
</dbReference>
<evidence type="ECO:0000256" key="2">
    <source>
        <dbReference type="ARBA" id="ARBA00023136"/>
    </source>
</evidence>
<feature type="domain" description="Outer membrane protein assembly factor BamE" evidence="6">
    <location>
        <begin position="26"/>
        <end position="94"/>
    </location>
</feature>
<evidence type="ECO:0000259" key="6">
    <source>
        <dbReference type="Pfam" id="PF04355"/>
    </source>
</evidence>
<evidence type="ECO:0000256" key="1">
    <source>
        <dbReference type="ARBA" id="ARBA00022729"/>
    </source>
</evidence>
<comment type="subcellular location">
    <subcellularLocation>
        <location evidence="4">Cell outer membrane</location>
    </subcellularLocation>
</comment>